<name>A0ABN6PRD7_9BURK</name>
<evidence type="ECO:0000313" key="4">
    <source>
        <dbReference type="Proteomes" id="UP001057498"/>
    </source>
</evidence>
<gene>
    <name evidence="3" type="ORF">CATMQ487_36220</name>
</gene>
<dbReference type="PROSITE" id="PS51833">
    <property type="entry name" value="HDOD"/>
    <property type="match status" value="1"/>
</dbReference>
<proteinExistence type="predicted"/>
<dbReference type="SUPFAM" id="SSF109604">
    <property type="entry name" value="HD-domain/PDEase-like"/>
    <property type="match status" value="1"/>
</dbReference>
<dbReference type="Pfam" id="PF08668">
    <property type="entry name" value="HDOD"/>
    <property type="match status" value="1"/>
</dbReference>
<feature type="region of interest" description="Disordered" evidence="1">
    <location>
        <begin position="562"/>
        <end position="581"/>
    </location>
</feature>
<sequence>MNALQPSSASQPGFPAQITQRRFGPFGLKRLLGRSSLTMAWLAEDSRSMQDVLLMLPRRASSAGAEGLKRALDAARRAARIDHPRLQAPSEIGQYAGWLYVACQPRQGAQTLGEWLNGRAEVNTALDIASWCSDVLDGLAAAHDAGLTHGDVGLHSLLIDRAGRVIPWGLAVVAPPPLTEGGVASERDVLGVGLLMHQLLSGTPPLGEADLPSVLGRLVREPVRLPATLPQPVPEVLAAIVDRATATQASRRYLSARSLFRAVDEWRQNAAEGRANVLAILLARSRAAGHLPALPGLAARVSKVVGMDSEPLQSVVELILEDPALALELLRQLNTAAQRAPDADPVTSVGRAVQLIGLRGVRRAAGALRPWPGLLPATQAAPLRVALLRARQVSLLARLLAPAGLPLDMVSLAAQLQQLGRLLVLYHFPDEAAQIAALMRPAPRVEEGDERPESEPDEALAARLVIGVELPALGRAVLRQWGADQGLELLATPLGRDQAVRVPQHAPDWVRLVASCAGETLDAWQRVGLSMERDLEHVAARYARTLDVKAVDLRSAAERSQLATQKALKQEADSPGSSLRR</sequence>
<dbReference type="Gene3D" id="1.10.510.10">
    <property type="entry name" value="Transferase(Phosphotransferase) domain 1"/>
    <property type="match status" value="1"/>
</dbReference>
<dbReference type="InterPro" id="IPR011009">
    <property type="entry name" value="Kinase-like_dom_sf"/>
</dbReference>
<evidence type="ECO:0000313" key="3">
    <source>
        <dbReference type="EMBL" id="BDI06652.1"/>
    </source>
</evidence>
<dbReference type="Gene3D" id="3.30.200.20">
    <property type="entry name" value="Phosphorylase Kinase, domain 1"/>
    <property type="match status" value="1"/>
</dbReference>
<accession>A0ABN6PRD7</accession>
<dbReference type="InterPro" id="IPR013976">
    <property type="entry name" value="HDOD"/>
</dbReference>
<keyword evidence="4" id="KW-1185">Reference proteome</keyword>
<dbReference type="Gene3D" id="1.10.3210.10">
    <property type="entry name" value="Hypothetical protein af1432"/>
    <property type="match status" value="1"/>
</dbReference>
<dbReference type="SUPFAM" id="SSF56112">
    <property type="entry name" value="Protein kinase-like (PK-like)"/>
    <property type="match status" value="1"/>
</dbReference>
<evidence type="ECO:0000256" key="1">
    <source>
        <dbReference type="SAM" id="MobiDB-lite"/>
    </source>
</evidence>
<dbReference type="SMART" id="SM00220">
    <property type="entry name" value="S_TKc"/>
    <property type="match status" value="1"/>
</dbReference>
<feature type="domain" description="HDOD" evidence="2">
    <location>
        <begin position="291"/>
        <end position="497"/>
    </location>
</feature>
<organism evidence="3 4">
    <name type="scientific">Sphaerotilus microaerophilus</name>
    <dbReference type="NCBI Taxonomy" id="2914710"/>
    <lineage>
        <taxon>Bacteria</taxon>
        <taxon>Pseudomonadati</taxon>
        <taxon>Pseudomonadota</taxon>
        <taxon>Betaproteobacteria</taxon>
        <taxon>Burkholderiales</taxon>
        <taxon>Sphaerotilaceae</taxon>
        <taxon>Sphaerotilus</taxon>
    </lineage>
</organism>
<dbReference type="PANTHER" id="PTHR33525:SF4">
    <property type="entry name" value="CYCLIC DI-GMP PHOSPHODIESTERASE CDGJ"/>
    <property type="match status" value="1"/>
</dbReference>
<reference evidence="3" key="1">
    <citation type="submission" date="2022-04" db="EMBL/GenBank/DDBJ databases">
        <title>Whole genome sequence of Sphaerotilus sp. FB-5.</title>
        <authorList>
            <person name="Takeda M."/>
            <person name="Narihara S."/>
            <person name="Akimoto M."/>
            <person name="Akimoto R."/>
            <person name="Nishiyashiki S."/>
            <person name="Murakami T."/>
        </authorList>
    </citation>
    <scope>NUCLEOTIDE SEQUENCE</scope>
    <source>
        <strain evidence="3">FB-5</strain>
    </source>
</reference>
<dbReference type="PANTHER" id="PTHR33525">
    <property type="match status" value="1"/>
</dbReference>
<protein>
    <recommendedName>
        <fullName evidence="2">HDOD domain-containing protein</fullName>
    </recommendedName>
</protein>
<dbReference type="InterPro" id="IPR000719">
    <property type="entry name" value="Prot_kinase_dom"/>
</dbReference>
<dbReference type="EMBL" id="AP025730">
    <property type="protein sequence ID" value="BDI06652.1"/>
    <property type="molecule type" value="Genomic_DNA"/>
</dbReference>
<dbReference type="InterPro" id="IPR052340">
    <property type="entry name" value="RNase_Y/CdgJ"/>
</dbReference>
<evidence type="ECO:0000259" key="2">
    <source>
        <dbReference type="PROSITE" id="PS51833"/>
    </source>
</evidence>
<dbReference type="RefSeq" id="WP_251969905.1">
    <property type="nucleotide sequence ID" value="NZ_AP025730.1"/>
</dbReference>
<dbReference type="Proteomes" id="UP001057498">
    <property type="component" value="Chromosome"/>
</dbReference>